<dbReference type="SUPFAM" id="SSF50494">
    <property type="entry name" value="Trypsin-like serine proteases"/>
    <property type="match status" value="1"/>
</dbReference>
<feature type="domain" description="PDZ" evidence="4">
    <location>
        <begin position="313"/>
        <end position="389"/>
    </location>
</feature>
<keyword evidence="6" id="KW-1185">Reference proteome</keyword>
<evidence type="ECO:0000259" key="4">
    <source>
        <dbReference type="PROSITE" id="PS50106"/>
    </source>
</evidence>
<comment type="similarity">
    <text evidence="1">Belongs to the peptidase S1C family.</text>
</comment>
<evidence type="ECO:0000313" key="6">
    <source>
        <dbReference type="Proteomes" id="UP000641646"/>
    </source>
</evidence>
<name>A0A926VMG8_9CYAN</name>
<keyword evidence="2" id="KW-0645">Protease</keyword>
<evidence type="ECO:0000256" key="2">
    <source>
        <dbReference type="ARBA" id="ARBA00022670"/>
    </source>
</evidence>
<evidence type="ECO:0000256" key="3">
    <source>
        <dbReference type="ARBA" id="ARBA00022801"/>
    </source>
</evidence>
<dbReference type="GO" id="GO:0006508">
    <property type="term" value="P:proteolysis"/>
    <property type="evidence" value="ECO:0007669"/>
    <property type="project" value="UniProtKB-KW"/>
</dbReference>
<dbReference type="InterPro" id="IPR001478">
    <property type="entry name" value="PDZ"/>
</dbReference>
<dbReference type="EMBL" id="JACJPW010000203">
    <property type="protein sequence ID" value="MBD2186394.1"/>
    <property type="molecule type" value="Genomic_DNA"/>
</dbReference>
<reference evidence="5" key="2">
    <citation type="submission" date="2020-08" db="EMBL/GenBank/DDBJ databases">
        <authorList>
            <person name="Chen M."/>
            <person name="Teng W."/>
            <person name="Zhao L."/>
            <person name="Hu C."/>
            <person name="Zhou Y."/>
            <person name="Han B."/>
            <person name="Song L."/>
            <person name="Shu W."/>
        </authorList>
    </citation>
    <scope>NUCLEOTIDE SEQUENCE</scope>
    <source>
        <strain evidence="5">FACHB-1375</strain>
    </source>
</reference>
<dbReference type="PANTHER" id="PTHR22939">
    <property type="entry name" value="SERINE PROTEASE FAMILY S1C HTRA-RELATED"/>
    <property type="match status" value="1"/>
</dbReference>
<dbReference type="InterPro" id="IPR043504">
    <property type="entry name" value="Peptidase_S1_PA_chymotrypsin"/>
</dbReference>
<dbReference type="PANTHER" id="PTHR22939:SF129">
    <property type="entry name" value="SERINE PROTEASE HTRA2, MITOCHONDRIAL"/>
    <property type="match status" value="1"/>
</dbReference>
<dbReference type="GO" id="GO:0004252">
    <property type="term" value="F:serine-type endopeptidase activity"/>
    <property type="evidence" value="ECO:0007669"/>
    <property type="project" value="InterPro"/>
</dbReference>
<dbReference type="NCBIfam" id="NF041521">
    <property type="entry name" value="HhoA_HhoB_HtrA"/>
    <property type="match status" value="1"/>
</dbReference>
<proteinExistence type="inferred from homology"/>
<dbReference type="AlphaFoldDB" id="A0A926VMG8"/>
<dbReference type="SUPFAM" id="SSF50156">
    <property type="entry name" value="PDZ domain-like"/>
    <property type="match status" value="1"/>
</dbReference>
<organism evidence="5 6">
    <name type="scientific">Aerosakkonema funiforme FACHB-1375</name>
    <dbReference type="NCBI Taxonomy" id="2949571"/>
    <lineage>
        <taxon>Bacteria</taxon>
        <taxon>Bacillati</taxon>
        <taxon>Cyanobacteriota</taxon>
        <taxon>Cyanophyceae</taxon>
        <taxon>Oscillatoriophycideae</taxon>
        <taxon>Aerosakkonematales</taxon>
        <taxon>Aerosakkonemataceae</taxon>
        <taxon>Aerosakkonema</taxon>
    </lineage>
</organism>
<dbReference type="InterPro" id="IPR036034">
    <property type="entry name" value="PDZ_sf"/>
</dbReference>
<sequence>MSLANFSGNKSAIYRLLLVMAAGVSFLGGCSQLPSASSSQQPIAPIAPTQSDVDTTTSRALPIKDDTDTNFVVAAVDKVGPAVVRIDSARTVRRQIPEEYNDPFFRRFFGGNAPVPPAERTVRGTGSGFLINTQGQILTNAHVVNGADTVTVTLRDGRNFQGKVLGEDSLTDIAVVKINANSLPVVALGNSDSLRPGQWAIAIGNPLGLDKTVTVGVISATDRTSSQVGVPDKRIGFIQTDAAINPGNSGGPLLNARGEVIGINTAIIGGAQGLGFAIPINTAQRIAEQLIAKGKVEHPFVGIQMATLTPEIKERIKNASNGNINVDRAQGVLVFRIVRNSPAEKAGLQAGDVIQKVDNQAVTTADKVQQIIETRKVGDSLRMDVQRNGEPKTVQVQLGAFPVRQQQEEEP</sequence>
<protein>
    <submittedName>
        <fullName evidence="5">Trypsin-like peptidase domain-containing protein</fullName>
    </submittedName>
</protein>
<dbReference type="PRINTS" id="PR00834">
    <property type="entry name" value="PROTEASES2C"/>
</dbReference>
<evidence type="ECO:0000313" key="5">
    <source>
        <dbReference type="EMBL" id="MBD2186394.1"/>
    </source>
</evidence>
<dbReference type="InterPro" id="IPR009003">
    <property type="entry name" value="Peptidase_S1_PA"/>
</dbReference>
<dbReference type="InterPro" id="IPR048172">
    <property type="entry name" value="HhoA_HhoB_HtrA-like"/>
</dbReference>
<dbReference type="Pfam" id="PF13365">
    <property type="entry name" value="Trypsin_2"/>
    <property type="match status" value="1"/>
</dbReference>
<dbReference type="PROSITE" id="PS50106">
    <property type="entry name" value="PDZ"/>
    <property type="match status" value="1"/>
</dbReference>
<evidence type="ECO:0000256" key="1">
    <source>
        <dbReference type="ARBA" id="ARBA00010541"/>
    </source>
</evidence>
<dbReference type="SMART" id="SM00228">
    <property type="entry name" value="PDZ"/>
    <property type="match status" value="1"/>
</dbReference>
<dbReference type="Pfam" id="PF13180">
    <property type="entry name" value="PDZ_2"/>
    <property type="match status" value="1"/>
</dbReference>
<dbReference type="InterPro" id="IPR001940">
    <property type="entry name" value="Peptidase_S1C"/>
</dbReference>
<gene>
    <name evidence="5" type="ORF">H6G03_35990</name>
</gene>
<reference evidence="5" key="1">
    <citation type="journal article" date="2015" name="ISME J.">
        <title>Draft Genome Sequence of Streptomyces incarnatus NRRL8089, which Produces the Nucleoside Antibiotic Sinefungin.</title>
        <authorList>
            <person name="Oshima K."/>
            <person name="Hattori M."/>
            <person name="Shimizu H."/>
            <person name="Fukuda K."/>
            <person name="Nemoto M."/>
            <person name="Inagaki K."/>
            <person name="Tamura T."/>
        </authorList>
    </citation>
    <scope>NUCLEOTIDE SEQUENCE</scope>
    <source>
        <strain evidence="5">FACHB-1375</strain>
    </source>
</reference>
<dbReference type="Proteomes" id="UP000641646">
    <property type="component" value="Unassembled WGS sequence"/>
</dbReference>
<dbReference type="Gene3D" id="2.30.42.10">
    <property type="match status" value="1"/>
</dbReference>
<keyword evidence="3" id="KW-0378">Hydrolase</keyword>
<dbReference type="Gene3D" id="2.40.10.10">
    <property type="entry name" value="Trypsin-like serine proteases"/>
    <property type="match status" value="2"/>
</dbReference>
<comment type="caution">
    <text evidence="5">The sequence shown here is derived from an EMBL/GenBank/DDBJ whole genome shotgun (WGS) entry which is preliminary data.</text>
</comment>
<accession>A0A926VMG8</accession>